<sequence>MSYSSYSSKTLAKQDDRPVINLNVPLPKDVVGKVRVTTVSTKTQVRYKKNQEDEDYHACHPSFRVTRSWSALVNPEEAKKGIQLKLESEKCEDYQQSLGKCTESNYLEDSKTSYPTTPVYSPNSEVSIDNVLVHKRHKDNENLDSDVETTHCRSFIQNSSSGSRLSLLYRNTPSVRKKQKAQYRLNRSLPMSIIDSKLSSTCSCDKDLSYGPISISKNEQSECLSKDRAPKGKSLYTYNPYSKGMEPNYNHYSMDSRYGYEEGDVLNKKNDAGMTPARSSEFRRPGDEGKIYRILNVEKQLTYVPEVSPNKFCKPNAVIKRYRTVENPITECESSKYFTGFEKVFPNPLTNLSIFFKKKETIPPRIETKIRTTMVSEIVDRKEVGNDAYKNFIDTHEIDEEIPIHFTKLSKKQIEKNDPRILRVADVITVAQIKKVTPEQLRNRF</sequence>
<protein>
    <submittedName>
        <fullName evidence="1">Uncharacterized protein</fullName>
    </submittedName>
</protein>
<dbReference type="AlphaFoldDB" id="A0A0K2UJ38"/>
<organism evidence="1">
    <name type="scientific">Lepeophtheirus salmonis</name>
    <name type="common">Salmon louse</name>
    <name type="synonym">Caligus salmonis</name>
    <dbReference type="NCBI Taxonomy" id="72036"/>
    <lineage>
        <taxon>Eukaryota</taxon>
        <taxon>Metazoa</taxon>
        <taxon>Ecdysozoa</taxon>
        <taxon>Arthropoda</taxon>
        <taxon>Crustacea</taxon>
        <taxon>Multicrustacea</taxon>
        <taxon>Hexanauplia</taxon>
        <taxon>Copepoda</taxon>
        <taxon>Siphonostomatoida</taxon>
        <taxon>Caligidae</taxon>
        <taxon>Lepeophtheirus</taxon>
    </lineage>
</organism>
<name>A0A0K2UJ38_LEPSM</name>
<accession>A0A0K2UJ38</accession>
<proteinExistence type="predicted"/>
<dbReference type="EMBL" id="HACA01020330">
    <property type="protein sequence ID" value="CDW37691.1"/>
    <property type="molecule type" value="Transcribed_RNA"/>
</dbReference>
<reference evidence="1" key="1">
    <citation type="submission" date="2014-05" db="EMBL/GenBank/DDBJ databases">
        <authorList>
            <person name="Chronopoulou M."/>
        </authorList>
    </citation>
    <scope>NUCLEOTIDE SEQUENCE</scope>
    <source>
        <tissue evidence="1">Whole organism</tissue>
    </source>
</reference>
<evidence type="ECO:0000313" key="1">
    <source>
        <dbReference type="EMBL" id="CDW37691.1"/>
    </source>
</evidence>